<feature type="domain" description="Glycosyltransferase 2-like" evidence="2">
    <location>
        <begin position="5"/>
        <end position="128"/>
    </location>
</feature>
<dbReference type="InterPro" id="IPR027791">
    <property type="entry name" value="Galactosyl_T_C"/>
</dbReference>
<name>A0ABV8SBS5_9BACL</name>
<dbReference type="Pfam" id="PF02709">
    <property type="entry name" value="Glyco_transf_7C"/>
    <property type="match status" value="1"/>
</dbReference>
<evidence type="ECO:0000256" key="1">
    <source>
        <dbReference type="ARBA" id="ARBA00022679"/>
    </source>
</evidence>
<organism evidence="4 5">
    <name type="scientific">Cohnella boryungensis</name>
    <dbReference type="NCBI Taxonomy" id="768479"/>
    <lineage>
        <taxon>Bacteria</taxon>
        <taxon>Bacillati</taxon>
        <taxon>Bacillota</taxon>
        <taxon>Bacilli</taxon>
        <taxon>Bacillales</taxon>
        <taxon>Paenibacillaceae</taxon>
        <taxon>Cohnella</taxon>
    </lineage>
</organism>
<proteinExistence type="predicted"/>
<dbReference type="SUPFAM" id="SSF53448">
    <property type="entry name" value="Nucleotide-diphospho-sugar transferases"/>
    <property type="match status" value="1"/>
</dbReference>
<reference evidence="5" key="1">
    <citation type="journal article" date="2019" name="Int. J. Syst. Evol. Microbiol.">
        <title>The Global Catalogue of Microorganisms (GCM) 10K type strain sequencing project: providing services to taxonomists for standard genome sequencing and annotation.</title>
        <authorList>
            <consortium name="The Broad Institute Genomics Platform"/>
            <consortium name="The Broad Institute Genome Sequencing Center for Infectious Disease"/>
            <person name="Wu L."/>
            <person name="Ma J."/>
        </authorList>
    </citation>
    <scope>NUCLEOTIDE SEQUENCE [LARGE SCALE GENOMIC DNA]</scope>
    <source>
        <strain evidence="5">CGMCC 4.1641</strain>
    </source>
</reference>
<dbReference type="InterPro" id="IPR029044">
    <property type="entry name" value="Nucleotide-diphossugar_trans"/>
</dbReference>
<keyword evidence="5" id="KW-1185">Reference proteome</keyword>
<gene>
    <name evidence="4" type="ORF">ACFO1S_13445</name>
</gene>
<comment type="caution">
    <text evidence="4">The sequence shown here is derived from an EMBL/GenBank/DDBJ whole genome shotgun (WGS) entry which is preliminary data.</text>
</comment>
<sequence>MIKISVVIPTYNNKRLLKNVLEALNDQLDIERGGYEVIVVDDGSNDNTREEVADIPRTYPFHYVYLERSPDSCRARVRNEGWRRARGEFVAFLDSDMIVARSYMRELGRYFTARPDMLVISYRYMLKEPIAFEEVKSGRVFQQNYRSLEYLEARHFDSQLHSFNLSALEHPWHCVYSCNMALPRARLEQLGGFDEGYKGWGMEDTDIGYRCYRLGMRIVSHLGIEALHQYHGEAYGDLRSVEKMIEWDLNITRMYRIHPSLSRELPRWRINAAYFARRVPLMLMRRERNRTERVYIVREEADIPALQAEIEALSSQPGYLILVKDELESSSLHLWIQLLGYTPSEIRYFPRSYMFEPAEINRFFGKVFPWRKLFVLIYRCLRLLGNKLVRSVHRSNPLPTKK</sequence>
<accession>A0ABV8SBS5</accession>
<dbReference type="PANTHER" id="PTHR43685:SF3">
    <property type="entry name" value="SLR2126 PROTEIN"/>
    <property type="match status" value="1"/>
</dbReference>
<dbReference type="InterPro" id="IPR001173">
    <property type="entry name" value="Glyco_trans_2-like"/>
</dbReference>
<evidence type="ECO:0000259" key="3">
    <source>
        <dbReference type="Pfam" id="PF02709"/>
    </source>
</evidence>
<feature type="domain" description="Galactosyltransferase C-terminal" evidence="3">
    <location>
        <begin position="169"/>
        <end position="221"/>
    </location>
</feature>
<dbReference type="Pfam" id="PF00535">
    <property type="entry name" value="Glycos_transf_2"/>
    <property type="match status" value="1"/>
</dbReference>
<keyword evidence="1" id="KW-0808">Transferase</keyword>
<evidence type="ECO:0000259" key="2">
    <source>
        <dbReference type="Pfam" id="PF00535"/>
    </source>
</evidence>
<evidence type="ECO:0000313" key="4">
    <source>
        <dbReference type="EMBL" id="MFC4304427.1"/>
    </source>
</evidence>
<dbReference type="Gene3D" id="3.90.550.10">
    <property type="entry name" value="Spore Coat Polysaccharide Biosynthesis Protein SpsA, Chain A"/>
    <property type="match status" value="1"/>
</dbReference>
<evidence type="ECO:0000313" key="5">
    <source>
        <dbReference type="Proteomes" id="UP001595755"/>
    </source>
</evidence>
<dbReference type="InterPro" id="IPR050834">
    <property type="entry name" value="Glycosyltransf_2"/>
</dbReference>
<dbReference type="Proteomes" id="UP001595755">
    <property type="component" value="Unassembled WGS sequence"/>
</dbReference>
<protein>
    <submittedName>
        <fullName evidence="4">Glycosyltransferase family 2 protein</fullName>
    </submittedName>
</protein>
<dbReference type="EMBL" id="JBHSED010000023">
    <property type="protein sequence ID" value="MFC4304427.1"/>
    <property type="molecule type" value="Genomic_DNA"/>
</dbReference>
<dbReference type="PANTHER" id="PTHR43685">
    <property type="entry name" value="GLYCOSYLTRANSFERASE"/>
    <property type="match status" value="1"/>
</dbReference>
<dbReference type="RefSeq" id="WP_204604860.1">
    <property type="nucleotide sequence ID" value="NZ_JBHSED010000023.1"/>
</dbReference>